<dbReference type="EMBL" id="MN739692">
    <property type="protein sequence ID" value="QHT21457.1"/>
    <property type="molecule type" value="Genomic_DNA"/>
</dbReference>
<evidence type="ECO:0000313" key="1">
    <source>
        <dbReference type="EMBL" id="QHT21457.1"/>
    </source>
</evidence>
<dbReference type="AlphaFoldDB" id="A0A6C0DX72"/>
<protein>
    <submittedName>
        <fullName evidence="1">Uncharacterized protein</fullName>
    </submittedName>
</protein>
<organism evidence="1">
    <name type="scientific">viral metagenome</name>
    <dbReference type="NCBI Taxonomy" id="1070528"/>
    <lineage>
        <taxon>unclassified sequences</taxon>
        <taxon>metagenomes</taxon>
        <taxon>organismal metagenomes</taxon>
    </lineage>
</organism>
<proteinExistence type="predicted"/>
<accession>A0A6C0DX72</accession>
<sequence>MDGKGLLKTSYTKEDIESFLIECSGEREILPIYLEKIRNLEPLSQETIEKIRRFDDDAKLKIIAEYNSMMKYLITFIEDVKDHSSVR</sequence>
<reference evidence="1" key="1">
    <citation type="journal article" date="2020" name="Nature">
        <title>Giant virus diversity and host interactions through global metagenomics.</title>
        <authorList>
            <person name="Schulz F."/>
            <person name="Roux S."/>
            <person name="Paez-Espino D."/>
            <person name="Jungbluth S."/>
            <person name="Walsh D.A."/>
            <person name="Denef V.J."/>
            <person name="McMahon K.D."/>
            <person name="Konstantinidis K.T."/>
            <person name="Eloe-Fadrosh E.A."/>
            <person name="Kyrpides N.C."/>
            <person name="Woyke T."/>
        </authorList>
    </citation>
    <scope>NUCLEOTIDE SEQUENCE</scope>
    <source>
        <strain evidence="1">GVMAG-M-3300023174-92</strain>
    </source>
</reference>
<name>A0A6C0DX72_9ZZZZ</name>